<evidence type="ECO:0000313" key="2">
    <source>
        <dbReference type="EMBL" id="GFO49164.1"/>
    </source>
</evidence>
<feature type="region of interest" description="Disordered" evidence="1">
    <location>
        <begin position="64"/>
        <end position="83"/>
    </location>
</feature>
<protein>
    <submittedName>
        <fullName evidence="2">Uncharacterized protein</fullName>
    </submittedName>
</protein>
<organism evidence="2 3">
    <name type="scientific">Plakobranchus ocellatus</name>
    <dbReference type="NCBI Taxonomy" id="259542"/>
    <lineage>
        <taxon>Eukaryota</taxon>
        <taxon>Metazoa</taxon>
        <taxon>Spiralia</taxon>
        <taxon>Lophotrochozoa</taxon>
        <taxon>Mollusca</taxon>
        <taxon>Gastropoda</taxon>
        <taxon>Heterobranchia</taxon>
        <taxon>Euthyneura</taxon>
        <taxon>Panpulmonata</taxon>
        <taxon>Sacoglossa</taxon>
        <taxon>Placobranchoidea</taxon>
        <taxon>Plakobranchidae</taxon>
        <taxon>Plakobranchus</taxon>
    </lineage>
</organism>
<name>A0AAV4DY92_9GAST</name>
<feature type="region of interest" description="Disordered" evidence="1">
    <location>
        <begin position="1"/>
        <end position="23"/>
    </location>
</feature>
<dbReference type="Proteomes" id="UP000735302">
    <property type="component" value="Unassembled WGS sequence"/>
</dbReference>
<evidence type="ECO:0000256" key="1">
    <source>
        <dbReference type="SAM" id="MobiDB-lite"/>
    </source>
</evidence>
<keyword evidence="3" id="KW-1185">Reference proteome</keyword>
<comment type="caution">
    <text evidence="2">The sequence shown here is derived from an EMBL/GenBank/DDBJ whole genome shotgun (WGS) entry which is preliminary data.</text>
</comment>
<proteinExistence type="predicted"/>
<evidence type="ECO:0000313" key="3">
    <source>
        <dbReference type="Proteomes" id="UP000735302"/>
    </source>
</evidence>
<reference evidence="2 3" key="1">
    <citation type="journal article" date="2021" name="Elife">
        <title>Chloroplast acquisition without the gene transfer in kleptoplastic sea slugs, Plakobranchus ocellatus.</title>
        <authorList>
            <person name="Maeda T."/>
            <person name="Takahashi S."/>
            <person name="Yoshida T."/>
            <person name="Shimamura S."/>
            <person name="Takaki Y."/>
            <person name="Nagai Y."/>
            <person name="Toyoda A."/>
            <person name="Suzuki Y."/>
            <person name="Arimoto A."/>
            <person name="Ishii H."/>
            <person name="Satoh N."/>
            <person name="Nishiyama T."/>
            <person name="Hasebe M."/>
            <person name="Maruyama T."/>
            <person name="Minagawa J."/>
            <person name="Obokata J."/>
            <person name="Shigenobu S."/>
        </authorList>
    </citation>
    <scope>NUCLEOTIDE SEQUENCE [LARGE SCALE GENOMIC DNA]</scope>
</reference>
<dbReference type="AlphaFoldDB" id="A0AAV4DY92"/>
<dbReference type="EMBL" id="BLXT01008461">
    <property type="protein sequence ID" value="GFO49164.1"/>
    <property type="molecule type" value="Genomic_DNA"/>
</dbReference>
<accession>A0AAV4DY92</accession>
<gene>
    <name evidence="2" type="ORF">PoB_007566900</name>
</gene>
<sequence length="83" mass="9263">MTSGEQQVHNGRGRHKIGGNGRHLQRATSCSEWTQPQSNQVTKIIDKYCQTICSLYAKRQPFAFTPHPKQYPGATADPPLIAK</sequence>